<evidence type="ECO:0000256" key="2">
    <source>
        <dbReference type="ARBA" id="ARBA00022649"/>
    </source>
</evidence>
<dbReference type="Gene3D" id="1.20.120.580">
    <property type="entry name" value="bsu32300-like"/>
    <property type="match status" value="1"/>
</dbReference>
<dbReference type="GO" id="GO:0004540">
    <property type="term" value="F:RNA nuclease activity"/>
    <property type="evidence" value="ECO:0007669"/>
    <property type="project" value="InterPro"/>
</dbReference>
<keyword evidence="1" id="KW-0597">Phosphoprotein</keyword>
<dbReference type="GO" id="GO:0000166">
    <property type="term" value="F:nucleotide binding"/>
    <property type="evidence" value="ECO:0007669"/>
    <property type="project" value="UniProtKB-KW"/>
</dbReference>
<evidence type="ECO:0000256" key="5">
    <source>
        <dbReference type="ARBA" id="ARBA00022801"/>
    </source>
</evidence>
<evidence type="ECO:0000313" key="7">
    <source>
        <dbReference type="EMBL" id="SPD75685.1"/>
    </source>
</evidence>
<keyword evidence="3" id="KW-0540">Nuclease</keyword>
<proteinExistence type="inferred from homology"/>
<evidence type="ECO:0000256" key="4">
    <source>
        <dbReference type="ARBA" id="ARBA00022741"/>
    </source>
</evidence>
<keyword evidence="5" id="KW-0378">Hydrolase</keyword>
<dbReference type="AlphaFoldDB" id="A0A445N1V8"/>
<protein>
    <recommendedName>
        <fullName evidence="8">Antitoxin</fullName>
    </recommendedName>
</protein>
<dbReference type="Pfam" id="PF01934">
    <property type="entry name" value="HepT-like"/>
    <property type="match status" value="1"/>
</dbReference>
<dbReference type="InterPro" id="IPR037038">
    <property type="entry name" value="HepT-like_sf"/>
</dbReference>
<keyword evidence="4" id="KW-0547">Nucleotide-binding</keyword>
<dbReference type="InterPro" id="IPR008201">
    <property type="entry name" value="HepT-like"/>
</dbReference>
<evidence type="ECO:0000256" key="1">
    <source>
        <dbReference type="ARBA" id="ARBA00022553"/>
    </source>
</evidence>
<dbReference type="GO" id="GO:0110001">
    <property type="term" value="C:toxin-antitoxin complex"/>
    <property type="evidence" value="ECO:0007669"/>
    <property type="project" value="InterPro"/>
</dbReference>
<reference evidence="7" key="1">
    <citation type="submission" date="2018-01" db="EMBL/GenBank/DDBJ databases">
        <authorList>
            <person name="Regsiter A."/>
            <person name="William W."/>
        </authorList>
    </citation>
    <scope>NUCLEOTIDE SEQUENCE</scope>
    <source>
        <strain evidence="7">TRIP AH-1</strain>
    </source>
</reference>
<keyword evidence="2" id="KW-1277">Toxin-antitoxin system</keyword>
<dbReference type="PANTHER" id="PTHR34139:SF1">
    <property type="entry name" value="RNASE MJ1380-RELATED"/>
    <property type="match status" value="1"/>
</dbReference>
<evidence type="ECO:0000256" key="3">
    <source>
        <dbReference type="ARBA" id="ARBA00022722"/>
    </source>
</evidence>
<gene>
    <name evidence="7" type="ORF">PITCH_A720025</name>
</gene>
<evidence type="ECO:0008006" key="8">
    <source>
        <dbReference type="Google" id="ProtNLM"/>
    </source>
</evidence>
<name>A0A445N1V8_9BACT</name>
<sequence>MRDKELVLEILGQIEDAAKKILSRFQSIQKVNDFTDSPSGMEKMDAICMQLIVIGESLKNLDKITGGALLQQYPEVDWKKAKGMRDIITHHYADVNAEAVFNTCNEKIPQLRKTIKKILDDILR</sequence>
<evidence type="ECO:0000256" key="6">
    <source>
        <dbReference type="ARBA" id="ARBA00024207"/>
    </source>
</evidence>
<dbReference type="InterPro" id="IPR051813">
    <property type="entry name" value="HepT_RNase_toxin"/>
</dbReference>
<accession>A0A445N1V8</accession>
<dbReference type="EMBL" id="OJIN01000217">
    <property type="protein sequence ID" value="SPD75685.1"/>
    <property type="molecule type" value="Genomic_DNA"/>
</dbReference>
<dbReference type="GO" id="GO:0016787">
    <property type="term" value="F:hydrolase activity"/>
    <property type="evidence" value="ECO:0007669"/>
    <property type="project" value="UniProtKB-KW"/>
</dbReference>
<comment type="similarity">
    <text evidence="6">Belongs to the HepT RNase toxin family.</text>
</comment>
<organism evidence="7">
    <name type="scientific">uncultured Desulfobacterium sp</name>
    <dbReference type="NCBI Taxonomy" id="201089"/>
    <lineage>
        <taxon>Bacteria</taxon>
        <taxon>Pseudomonadati</taxon>
        <taxon>Thermodesulfobacteriota</taxon>
        <taxon>Desulfobacteria</taxon>
        <taxon>Desulfobacterales</taxon>
        <taxon>Desulfobacteriaceae</taxon>
        <taxon>Desulfobacterium</taxon>
        <taxon>environmental samples</taxon>
    </lineage>
</organism>
<dbReference type="PANTHER" id="PTHR34139">
    <property type="entry name" value="UPF0331 PROTEIN MJ0127"/>
    <property type="match status" value="1"/>
</dbReference>